<gene>
    <name evidence="1" type="ORF">IHE45_04G055600</name>
</gene>
<dbReference type="EMBL" id="CM037014">
    <property type="protein sequence ID" value="KAH7685679.1"/>
    <property type="molecule type" value="Genomic_DNA"/>
</dbReference>
<organism evidence="1 2">
    <name type="scientific">Dioscorea alata</name>
    <name type="common">Purple yam</name>
    <dbReference type="NCBI Taxonomy" id="55571"/>
    <lineage>
        <taxon>Eukaryota</taxon>
        <taxon>Viridiplantae</taxon>
        <taxon>Streptophyta</taxon>
        <taxon>Embryophyta</taxon>
        <taxon>Tracheophyta</taxon>
        <taxon>Spermatophyta</taxon>
        <taxon>Magnoliopsida</taxon>
        <taxon>Liliopsida</taxon>
        <taxon>Dioscoreales</taxon>
        <taxon>Dioscoreaceae</taxon>
        <taxon>Dioscorea</taxon>
    </lineage>
</organism>
<accession>A0ACB7WD30</accession>
<reference evidence="2" key="1">
    <citation type="journal article" date="2022" name="Nat. Commun.">
        <title>Chromosome evolution and the genetic basis of agronomically important traits in greater yam.</title>
        <authorList>
            <person name="Bredeson J.V."/>
            <person name="Lyons J.B."/>
            <person name="Oniyinde I.O."/>
            <person name="Okereke N.R."/>
            <person name="Kolade O."/>
            <person name="Nnabue I."/>
            <person name="Nwadili C.O."/>
            <person name="Hribova E."/>
            <person name="Parker M."/>
            <person name="Nwogha J."/>
            <person name="Shu S."/>
            <person name="Carlson J."/>
            <person name="Kariba R."/>
            <person name="Muthemba S."/>
            <person name="Knop K."/>
            <person name="Barton G.J."/>
            <person name="Sherwood A.V."/>
            <person name="Lopez-Montes A."/>
            <person name="Asiedu R."/>
            <person name="Jamnadass R."/>
            <person name="Muchugi A."/>
            <person name="Goodstein D."/>
            <person name="Egesi C.N."/>
            <person name="Featherston J."/>
            <person name="Asfaw A."/>
            <person name="Simpson G.G."/>
            <person name="Dolezel J."/>
            <person name="Hendre P.S."/>
            <person name="Van Deynze A."/>
            <person name="Kumar P.L."/>
            <person name="Obidiegwu J.E."/>
            <person name="Bhattacharjee R."/>
            <person name="Rokhsar D.S."/>
        </authorList>
    </citation>
    <scope>NUCLEOTIDE SEQUENCE [LARGE SCALE GENOMIC DNA]</scope>
    <source>
        <strain evidence="2">cv. TDa95/00328</strain>
    </source>
</reference>
<sequence length="127" mass="14183">MADLEENSTTTISNSNAPGFKLFGATITLEEKEKLPNHEETSKESTTREDGTETAGSTVGLPCPRCKSKDTKFCYFNNYNINQPRHFCRSCHRYWTAGGTLRNVPKGAGRRKARSAPRDTSPVQLRI</sequence>
<proteinExistence type="predicted"/>
<keyword evidence="2" id="KW-1185">Reference proteome</keyword>
<evidence type="ECO:0000313" key="2">
    <source>
        <dbReference type="Proteomes" id="UP000827976"/>
    </source>
</evidence>
<name>A0ACB7WD30_DIOAL</name>
<evidence type="ECO:0000313" key="1">
    <source>
        <dbReference type="EMBL" id="KAH7685679.1"/>
    </source>
</evidence>
<dbReference type="Proteomes" id="UP000827976">
    <property type="component" value="Chromosome 4"/>
</dbReference>
<comment type="caution">
    <text evidence="1">The sequence shown here is derived from an EMBL/GenBank/DDBJ whole genome shotgun (WGS) entry which is preliminary data.</text>
</comment>
<protein>
    <submittedName>
        <fullName evidence="1">Zinc beta-ribbon-containing protein</fullName>
    </submittedName>
</protein>